<gene>
    <name evidence="2" type="primary">g509</name>
    <name evidence="2" type="ORF">C2E20_0509</name>
</gene>
<evidence type="ECO:0000313" key="3">
    <source>
        <dbReference type="Proteomes" id="UP000239649"/>
    </source>
</evidence>
<accession>A0A2P6VS63</accession>
<feature type="compositionally biased region" description="Acidic residues" evidence="1">
    <location>
        <begin position="9"/>
        <end position="21"/>
    </location>
</feature>
<organism evidence="2 3">
    <name type="scientific">Micractinium conductrix</name>
    <dbReference type="NCBI Taxonomy" id="554055"/>
    <lineage>
        <taxon>Eukaryota</taxon>
        <taxon>Viridiplantae</taxon>
        <taxon>Chlorophyta</taxon>
        <taxon>core chlorophytes</taxon>
        <taxon>Trebouxiophyceae</taxon>
        <taxon>Chlorellales</taxon>
        <taxon>Chlorellaceae</taxon>
        <taxon>Chlorella clade</taxon>
        <taxon>Micractinium</taxon>
    </lineage>
</organism>
<dbReference type="EMBL" id="LHPF02000001">
    <property type="protein sequence ID" value="PSC76900.1"/>
    <property type="molecule type" value="Genomic_DNA"/>
</dbReference>
<dbReference type="OrthoDB" id="10031901at2759"/>
<protein>
    <submittedName>
        <fullName evidence="2">Ubiquitin-like-specific protease 1</fullName>
    </submittedName>
</protein>
<feature type="region of interest" description="Disordered" evidence="1">
    <location>
        <begin position="1"/>
        <end position="21"/>
    </location>
</feature>
<proteinExistence type="predicted"/>
<evidence type="ECO:0000313" key="2">
    <source>
        <dbReference type="EMBL" id="PSC76900.1"/>
    </source>
</evidence>
<name>A0A2P6VS63_9CHLO</name>
<reference evidence="2 3" key="1">
    <citation type="journal article" date="2018" name="Plant J.">
        <title>Genome sequences of Chlorella sorokiniana UTEX 1602 and Micractinium conductrix SAG 241.80: implications to maltose excretion by a green alga.</title>
        <authorList>
            <person name="Arriola M.B."/>
            <person name="Velmurugan N."/>
            <person name="Zhang Y."/>
            <person name="Plunkett M.H."/>
            <person name="Hondzo H."/>
            <person name="Barney B.M."/>
        </authorList>
    </citation>
    <scope>NUCLEOTIDE SEQUENCE [LARGE SCALE GENOMIC DNA]</scope>
    <source>
        <strain evidence="2 3">SAG 241.80</strain>
    </source>
</reference>
<evidence type="ECO:0000256" key="1">
    <source>
        <dbReference type="SAM" id="MobiDB-lite"/>
    </source>
</evidence>
<sequence length="490" mass="52308">MDTSSDSSEWLDSDSDWEPELEGAACKPAAAAAAAAAGGSKAGGVELRAVFGCSRRQPEKESRQPSHKKPVASKKAGCLFELRVEVENGIAEVTERHGHNGHTPGNSEDVRWLPPCAAVVAKIEEYARIGLSAFKILMALMHTRLQHLAAAGQEAALAAAAADEAAPAAEVAVAGSAGAAAAAAAAAAAGAPLNLAAFQGRREVATLRDIQKIVKRMRGAARIDSNDVAALAALVAKLEAAAPDTVLFYVPQKVDAAGSIQQRFRLCLTSPFGLRMLRAFGSELAFMDAVYGLNSCGYIQATLVVRDEYCNAVPVACCIADCETADVFEEFLEAVAKSIEQFCKTAGSGVHGKEGQLSRLRIYGHIIALQAIRDKSTFNVRCAAFLELLRTPGGGVESTKFAAYFEKEWVPRAQYWAAYGREAVRHLLSDTNNLSESSFRMLKYHIGAGKVHRRCTDDRHFAGPEAQPALLVPFWAALLISRDCRGFSTL</sequence>
<keyword evidence="2" id="KW-0378">Hydrolase</keyword>
<dbReference type="AlphaFoldDB" id="A0A2P6VS63"/>
<comment type="caution">
    <text evidence="2">The sequence shown here is derived from an EMBL/GenBank/DDBJ whole genome shotgun (WGS) entry which is preliminary data.</text>
</comment>
<dbReference type="Proteomes" id="UP000239649">
    <property type="component" value="Unassembled WGS sequence"/>
</dbReference>
<keyword evidence="3" id="KW-1185">Reference proteome</keyword>
<dbReference type="GO" id="GO:0006508">
    <property type="term" value="P:proteolysis"/>
    <property type="evidence" value="ECO:0007669"/>
    <property type="project" value="UniProtKB-KW"/>
</dbReference>
<dbReference type="GO" id="GO:0008233">
    <property type="term" value="F:peptidase activity"/>
    <property type="evidence" value="ECO:0007669"/>
    <property type="project" value="UniProtKB-KW"/>
</dbReference>
<keyword evidence="2" id="KW-0645">Protease</keyword>